<keyword evidence="7" id="KW-1185">Reference proteome</keyword>
<sequence>MNAIADAAVTAFDPSQAIGQIAVELPGATAVFRRLKLDFCCGGQISLRQATADKGLDLQAVVQELSALQRPDTLPETGTPAELIGHIVSRYHEVHRQQLPELIRMARRVEAVHRGNPHVPAGLADVLEEMEQELLSHMHKEEAILFPMLARGGNDFVVQPIGVMRSEHNEHGEALEHIARLTTDMVPPPGACNTWRALYAGLAQLADDLVNHIHLENNVLFPQFEPAAAQGCGSTSACGCSGS</sequence>
<feature type="domain" description="Hemerythrin-like" evidence="5">
    <location>
        <begin position="86"/>
        <end position="223"/>
    </location>
</feature>
<dbReference type="Pfam" id="PF04405">
    <property type="entry name" value="ScdA_N"/>
    <property type="match status" value="1"/>
</dbReference>
<dbReference type="PANTHER" id="PTHR36438:SF1">
    <property type="entry name" value="IRON-SULFUR CLUSTER REPAIR PROTEIN YTFE"/>
    <property type="match status" value="1"/>
</dbReference>
<dbReference type="Gene3D" id="1.20.120.520">
    <property type="entry name" value="nmb1532 protein domain like"/>
    <property type="match status" value="1"/>
</dbReference>
<organism evidence="6 7">
    <name type="scientific">Pulveribacter suum</name>
    <dbReference type="NCBI Taxonomy" id="2116657"/>
    <lineage>
        <taxon>Bacteria</taxon>
        <taxon>Pseudomonadati</taxon>
        <taxon>Pseudomonadota</taxon>
        <taxon>Betaproteobacteria</taxon>
        <taxon>Burkholderiales</taxon>
        <taxon>Comamonadaceae</taxon>
        <taxon>Pulveribacter</taxon>
    </lineage>
</organism>
<dbReference type="Proteomes" id="UP000241829">
    <property type="component" value="Chromosome"/>
</dbReference>
<dbReference type="KEGG" id="melm:C7H73_09160"/>
<evidence type="ECO:0000256" key="4">
    <source>
        <dbReference type="ARBA" id="ARBA00023004"/>
    </source>
</evidence>
<proteinExistence type="predicted"/>
<dbReference type="GO" id="GO:0005737">
    <property type="term" value="C:cytoplasm"/>
    <property type="evidence" value="ECO:0007669"/>
    <property type="project" value="UniProtKB-SubCell"/>
</dbReference>
<evidence type="ECO:0000313" key="6">
    <source>
        <dbReference type="EMBL" id="AVP57807.1"/>
    </source>
</evidence>
<dbReference type="InterPro" id="IPR019903">
    <property type="entry name" value="RIC_family"/>
</dbReference>
<name>A0A2P1NLB4_9BURK</name>
<keyword evidence="4" id="KW-0408">Iron</keyword>
<protein>
    <submittedName>
        <fullName evidence="6">Iron-sulfur cluster repair di-iron protein</fullName>
    </submittedName>
</protein>
<reference evidence="7" key="1">
    <citation type="submission" date="2018-03" db="EMBL/GenBank/DDBJ databases">
        <title>Genome sequencing of Melaminivora sp. strain SC2-7.</title>
        <authorList>
            <person name="Kim S.-J."/>
            <person name="Heo J."/>
            <person name="Ahn J.-H."/>
            <person name="Kwon S.-W."/>
        </authorList>
    </citation>
    <scope>NUCLEOTIDE SEQUENCE [LARGE SCALE GENOMIC DNA]</scope>
    <source>
        <strain evidence="7">SC2-7</strain>
    </source>
</reference>
<dbReference type="CDD" id="cd12108">
    <property type="entry name" value="Hr-like"/>
    <property type="match status" value="1"/>
</dbReference>
<dbReference type="InterPro" id="IPR012312">
    <property type="entry name" value="Hemerythrin-like"/>
</dbReference>
<keyword evidence="3" id="KW-0479">Metal-binding</keyword>
<evidence type="ECO:0000256" key="3">
    <source>
        <dbReference type="ARBA" id="ARBA00022723"/>
    </source>
</evidence>
<dbReference type="RefSeq" id="WP_106846360.1">
    <property type="nucleotide sequence ID" value="NZ_CP027792.1"/>
</dbReference>
<dbReference type="EMBL" id="CP027792">
    <property type="protein sequence ID" value="AVP57807.1"/>
    <property type="molecule type" value="Genomic_DNA"/>
</dbReference>
<dbReference type="NCBIfam" id="NF008221">
    <property type="entry name" value="PRK10992.1"/>
    <property type="match status" value="1"/>
</dbReference>
<evidence type="ECO:0000259" key="5">
    <source>
        <dbReference type="Pfam" id="PF01814"/>
    </source>
</evidence>
<evidence type="ECO:0000313" key="7">
    <source>
        <dbReference type="Proteomes" id="UP000241829"/>
    </source>
</evidence>
<comment type="subcellular location">
    <subcellularLocation>
        <location evidence="1">Cytoplasm</location>
    </subcellularLocation>
</comment>
<keyword evidence="2" id="KW-0963">Cytoplasm</keyword>
<dbReference type="NCBIfam" id="TIGR03652">
    <property type="entry name" value="FeS_repair_RIC"/>
    <property type="match status" value="1"/>
</dbReference>
<dbReference type="GO" id="GO:0046872">
    <property type="term" value="F:metal ion binding"/>
    <property type="evidence" value="ECO:0007669"/>
    <property type="project" value="UniProtKB-KW"/>
</dbReference>
<accession>A0A2P1NLB4</accession>
<dbReference type="AlphaFoldDB" id="A0A2P1NLB4"/>
<evidence type="ECO:0000256" key="2">
    <source>
        <dbReference type="ARBA" id="ARBA00022490"/>
    </source>
</evidence>
<gene>
    <name evidence="6" type="ORF">C7H73_09160</name>
</gene>
<dbReference type="PANTHER" id="PTHR36438">
    <property type="entry name" value="IRON-SULFUR CLUSTER REPAIR PROTEIN YTFE"/>
    <property type="match status" value="1"/>
</dbReference>
<dbReference type="Pfam" id="PF01814">
    <property type="entry name" value="Hemerythrin"/>
    <property type="match status" value="1"/>
</dbReference>
<evidence type="ECO:0000256" key="1">
    <source>
        <dbReference type="ARBA" id="ARBA00004496"/>
    </source>
</evidence>
<dbReference type="OrthoDB" id="9797132at2"/>